<dbReference type="GO" id="GO:0005524">
    <property type="term" value="F:ATP binding"/>
    <property type="evidence" value="ECO:0007669"/>
    <property type="project" value="InterPro"/>
</dbReference>
<gene>
    <name evidence="3" type="ORF">BHAP_1827</name>
</gene>
<evidence type="ECO:0000313" key="4">
    <source>
        <dbReference type="Proteomes" id="UP000216074"/>
    </source>
</evidence>
<dbReference type="SUPFAM" id="SSF52540">
    <property type="entry name" value="P-loop containing nucleoside triphosphate hydrolases"/>
    <property type="match status" value="1"/>
</dbReference>
<dbReference type="RefSeq" id="WP_094730383.1">
    <property type="nucleotide sequence ID" value="NZ_MWWY01000036.1"/>
</dbReference>
<dbReference type="Pfam" id="PF03008">
    <property type="entry name" value="DUF234"/>
    <property type="match status" value="1"/>
</dbReference>
<dbReference type="SUPFAM" id="SSF46785">
    <property type="entry name" value="Winged helix' DNA-binding domain"/>
    <property type="match status" value="1"/>
</dbReference>
<dbReference type="InterPro" id="IPR027417">
    <property type="entry name" value="P-loop_NTPase"/>
</dbReference>
<keyword evidence="4" id="KW-1185">Reference proteome</keyword>
<accession>A0A261FWG9</accession>
<comment type="caution">
    <text evidence="3">The sequence shown here is derived from an EMBL/GenBank/DDBJ whole genome shotgun (WGS) entry which is preliminary data.</text>
</comment>
<dbReference type="InterPro" id="IPR036388">
    <property type="entry name" value="WH-like_DNA-bd_sf"/>
</dbReference>
<dbReference type="CDD" id="cd00882">
    <property type="entry name" value="Ras_like_GTPase"/>
    <property type="match status" value="1"/>
</dbReference>
<organism evidence="3 4">
    <name type="scientific">Bifidobacterium hapali</name>
    <dbReference type="NCBI Taxonomy" id="1630172"/>
    <lineage>
        <taxon>Bacteria</taxon>
        <taxon>Bacillati</taxon>
        <taxon>Actinomycetota</taxon>
        <taxon>Actinomycetes</taxon>
        <taxon>Bifidobacteriales</taxon>
        <taxon>Bifidobacteriaceae</taxon>
        <taxon>Bifidobacterium</taxon>
    </lineage>
</organism>
<dbReference type="InterPro" id="IPR004256">
    <property type="entry name" value="DUF234"/>
</dbReference>
<dbReference type="Pfam" id="PF01637">
    <property type="entry name" value="ATPase_2"/>
    <property type="match status" value="1"/>
</dbReference>
<dbReference type="OrthoDB" id="9813134at2"/>
<dbReference type="EMBL" id="MWWY01000036">
    <property type="protein sequence ID" value="OZG63544.1"/>
    <property type="molecule type" value="Genomic_DNA"/>
</dbReference>
<proteinExistence type="predicted"/>
<feature type="domain" description="ATPase" evidence="1">
    <location>
        <begin position="2"/>
        <end position="213"/>
    </location>
</feature>
<dbReference type="SUPFAM" id="SSF52980">
    <property type="entry name" value="Restriction endonuclease-like"/>
    <property type="match status" value="1"/>
</dbReference>
<dbReference type="InterPro" id="IPR011579">
    <property type="entry name" value="ATPase_dom"/>
</dbReference>
<dbReference type="Proteomes" id="UP000216074">
    <property type="component" value="Unassembled WGS sequence"/>
</dbReference>
<dbReference type="Gene3D" id="3.40.50.300">
    <property type="entry name" value="P-loop containing nucleotide triphosphate hydrolases"/>
    <property type="match status" value="1"/>
</dbReference>
<name>A0A261FWG9_9BIFI</name>
<dbReference type="Gene3D" id="1.10.10.10">
    <property type="entry name" value="Winged helix-like DNA-binding domain superfamily/Winged helix DNA-binding domain"/>
    <property type="match status" value="1"/>
</dbReference>
<sequence>MFVGRDRELTALNRRWSSAQFECVVVYGRRRVGKTTLINQFLADRPTIFFSAIESNISRNLEALSHSIAMYTSSGTADPDPARSLDTAPIYRNFDSALEAVFALAHEQRMAFVIDEYPYLAKADRSINSILQHAIDRHKDDSRLMLILCGSSMSFMERQVLGYESPLYGRRTAQIKVEPFGYVDVRKFLPKYGNEDAAIAYGITDGIPQYLRQIDDGASIRDNIRWNIIDPDCYLFEEPDNLLKQELRNPAEYNAIIQAIASGASRLNTIATACHMETSTCSTYLRNLIDLGIIRKETPFAEDSPRKTVYRIEDSFFRFWYRYVPTNMSLIQSGHAELATDRIMRTINDFMGQVFEDICMQWLWARNDTSDLPFLILDAGRWWGASPRTRSQEEIDIVARGEELRTLLFCECKWRSIPIGMKQLDTLRSRSELLHPSHSHYMLFSKTGFDKQITEHAAQDSTVTLVDFATMG</sequence>
<evidence type="ECO:0000259" key="2">
    <source>
        <dbReference type="Pfam" id="PF03008"/>
    </source>
</evidence>
<evidence type="ECO:0000259" key="1">
    <source>
        <dbReference type="Pfam" id="PF01637"/>
    </source>
</evidence>
<evidence type="ECO:0000313" key="3">
    <source>
        <dbReference type="EMBL" id="OZG63544.1"/>
    </source>
</evidence>
<dbReference type="AlphaFoldDB" id="A0A261FWG9"/>
<dbReference type="PANTHER" id="PTHR34704:SF1">
    <property type="entry name" value="ATPASE"/>
    <property type="match status" value="1"/>
</dbReference>
<dbReference type="PANTHER" id="PTHR34704">
    <property type="entry name" value="ATPASE"/>
    <property type="match status" value="1"/>
</dbReference>
<feature type="domain" description="DUF234" evidence="2">
    <location>
        <begin position="320"/>
        <end position="416"/>
    </location>
</feature>
<dbReference type="InterPro" id="IPR011335">
    <property type="entry name" value="Restrct_endonuc-II-like"/>
</dbReference>
<reference evidence="3 4" key="1">
    <citation type="journal article" date="2017" name="BMC Genomics">
        <title>Comparative genomic and phylogenomic analyses of the Bifidobacteriaceae family.</title>
        <authorList>
            <person name="Lugli G.A."/>
            <person name="Milani C."/>
            <person name="Turroni F."/>
            <person name="Duranti S."/>
            <person name="Mancabelli L."/>
            <person name="Mangifesta M."/>
            <person name="Ferrario C."/>
            <person name="Modesto M."/>
            <person name="Mattarelli P."/>
            <person name="Jiri K."/>
            <person name="van Sinderen D."/>
            <person name="Ventura M."/>
        </authorList>
    </citation>
    <scope>NUCLEOTIDE SEQUENCE [LARGE SCALE GENOMIC DNA]</scope>
    <source>
        <strain evidence="3 4">DSM 100202</strain>
    </source>
</reference>
<dbReference type="InterPro" id="IPR036390">
    <property type="entry name" value="WH_DNA-bd_sf"/>
</dbReference>
<protein>
    <submittedName>
        <fullName evidence="3">ATPase</fullName>
    </submittedName>
</protein>